<reference evidence="4" key="1">
    <citation type="journal article" date="2017" name="Nat. Commun.">
        <title>The North American bullfrog draft genome provides insight into hormonal regulation of long noncoding RNA.</title>
        <authorList>
            <person name="Hammond S.A."/>
            <person name="Warren R.L."/>
            <person name="Vandervalk B.P."/>
            <person name="Kucuk E."/>
            <person name="Khan H."/>
            <person name="Gibb E.A."/>
            <person name="Pandoh P."/>
            <person name="Kirk H."/>
            <person name="Zhao Y."/>
            <person name="Jones M."/>
            <person name="Mungall A.J."/>
            <person name="Coope R."/>
            <person name="Pleasance S."/>
            <person name="Moore R.A."/>
            <person name="Holt R.A."/>
            <person name="Round J.M."/>
            <person name="Ohora S."/>
            <person name="Walle B.V."/>
            <person name="Veldhoen N."/>
            <person name="Helbing C.C."/>
            <person name="Birol I."/>
        </authorList>
    </citation>
    <scope>NUCLEOTIDE SEQUENCE [LARGE SCALE GENOMIC DNA]</scope>
</reference>
<keyword evidence="4" id="KW-1185">Reference proteome</keyword>
<dbReference type="PANTHER" id="PTHR46462">
    <property type="entry name" value="UPSET, ISOFORM A"/>
    <property type="match status" value="1"/>
</dbReference>
<keyword evidence="1" id="KW-0156">Chromatin regulator</keyword>
<dbReference type="GO" id="GO:0070210">
    <property type="term" value="C:Rpd3L-Expanded complex"/>
    <property type="evidence" value="ECO:0007669"/>
    <property type="project" value="TreeGrafter"/>
</dbReference>
<protein>
    <submittedName>
        <fullName evidence="3">Uncharacterized protein</fullName>
    </submittedName>
</protein>
<gene>
    <name evidence="3" type="ORF">AB205_0062610</name>
</gene>
<evidence type="ECO:0000256" key="2">
    <source>
        <dbReference type="SAM" id="MobiDB-lite"/>
    </source>
</evidence>
<feature type="compositionally biased region" description="Basic residues" evidence="2">
    <location>
        <begin position="66"/>
        <end position="88"/>
    </location>
</feature>
<name>A0A2G9S809_AQUCT</name>
<feature type="region of interest" description="Disordered" evidence="2">
    <location>
        <begin position="47"/>
        <end position="88"/>
    </location>
</feature>
<dbReference type="PANTHER" id="PTHR46462:SF2">
    <property type="entry name" value="INACTIVE HISTONE-LYSINE N-METHYLTRANSFERASE 2E"/>
    <property type="match status" value="1"/>
</dbReference>
<dbReference type="GO" id="GO:0006355">
    <property type="term" value="P:regulation of DNA-templated transcription"/>
    <property type="evidence" value="ECO:0007669"/>
    <property type="project" value="TreeGrafter"/>
</dbReference>
<organism evidence="3 4">
    <name type="scientific">Aquarana catesbeiana</name>
    <name type="common">American bullfrog</name>
    <name type="synonym">Rana catesbeiana</name>
    <dbReference type="NCBI Taxonomy" id="8400"/>
    <lineage>
        <taxon>Eukaryota</taxon>
        <taxon>Metazoa</taxon>
        <taxon>Chordata</taxon>
        <taxon>Craniata</taxon>
        <taxon>Vertebrata</taxon>
        <taxon>Euteleostomi</taxon>
        <taxon>Amphibia</taxon>
        <taxon>Batrachia</taxon>
        <taxon>Anura</taxon>
        <taxon>Neobatrachia</taxon>
        <taxon>Ranoidea</taxon>
        <taxon>Ranidae</taxon>
        <taxon>Aquarana</taxon>
    </lineage>
</organism>
<evidence type="ECO:0000313" key="3">
    <source>
        <dbReference type="EMBL" id="PIO35593.1"/>
    </source>
</evidence>
<dbReference type="OrthoDB" id="1928087at2759"/>
<evidence type="ECO:0000313" key="4">
    <source>
        <dbReference type="Proteomes" id="UP000228934"/>
    </source>
</evidence>
<evidence type="ECO:0000256" key="1">
    <source>
        <dbReference type="ARBA" id="ARBA00022853"/>
    </source>
</evidence>
<sequence>MEAILQAFARLEKREKRREQALERIGTSKTDVKPDIKDLQIVSECELPQEPVKEEPVSKPTPAKISRTKQRKSFTRSRTHIGQQRRRHRTISTCSDVQPSSPDVEVTPQQVETETNTLVEEPVSENSSTTAVVAAADNDEVADLDSVAQNKCLPKYPKTKKHLVNEWLSEKHEKSGKHGDTFLERPLRITTDPEVLATQLNSLPGLVYSPHVYTTPKHYIRFTSPFLSEKKKKQKDEENVLGYCKKVSCYRLHECFFDSVLGNGLYGISVI</sequence>
<dbReference type="GO" id="GO:0034967">
    <property type="term" value="C:Set3 complex"/>
    <property type="evidence" value="ECO:0007669"/>
    <property type="project" value="TreeGrafter"/>
</dbReference>
<dbReference type="Proteomes" id="UP000228934">
    <property type="component" value="Unassembled WGS sequence"/>
</dbReference>
<dbReference type="GO" id="GO:0006325">
    <property type="term" value="P:chromatin organization"/>
    <property type="evidence" value="ECO:0007669"/>
    <property type="project" value="UniProtKB-KW"/>
</dbReference>
<proteinExistence type="predicted"/>
<accession>A0A2G9S809</accession>
<dbReference type="EMBL" id="KV926474">
    <property type="protein sequence ID" value="PIO35593.1"/>
    <property type="molecule type" value="Genomic_DNA"/>
</dbReference>
<dbReference type="AlphaFoldDB" id="A0A2G9S809"/>